<dbReference type="PANTHER" id="PTHR31672">
    <property type="entry name" value="BNACNNG10540D PROTEIN"/>
    <property type="match status" value="1"/>
</dbReference>
<dbReference type="InterPro" id="IPR001810">
    <property type="entry name" value="F-box_dom"/>
</dbReference>
<dbReference type="SUPFAM" id="SSF81383">
    <property type="entry name" value="F-box domain"/>
    <property type="match status" value="1"/>
</dbReference>
<dbReference type="InterPro" id="IPR011043">
    <property type="entry name" value="Gal_Oxase/kelch_b-propeller"/>
</dbReference>
<evidence type="ECO:0000313" key="3">
    <source>
        <dbReference type="Proteomes" id="UP001633002"/>
    </source>
</evidence>
<dbReference type="Proteomes" id="UP001633002">
    <property type="component" value="Unassembled WGS sequence"/>
</dbReference>
<dbReference type="InterPro" id="IPR050796">
    <property type="entry name" value="SCF_F-box_component"/>
</dbReference>
<dbReference type="SMART" id="SM00256">
    <property type="entry name" value="FBOX"/>
    <property type="match status" value="1"/>
</dbReference>
<dbReference type="Gene3D" id="2.120.10.80">
    <property type="entry name" value="Kelch-type beta propeller"/>
    <property type="match status" value="1"/>
</dbReference>
<comment type="caution">
    <text evidence="2">The sequence shown here is derived from an EMBL/GenBank/DDBJ whole genome shotgun (WGS) entry which is preliminary data.</text>
</comment>
<dbReference type="SUPFAM" id="SSF50965">
    <property type="entry name" value="Galactose oxidase, central domain"/>
    <property type="match status" value="1"/>
</dbReference>
<proteinExistence type="predicted"/>
<dbReference type="CDD" id="cd22157">
    <property type="entry name" value="F-box_AtFBW1-like"/>
    <property type="match status" value="1"/>
</dbReference>
<keyword evidence="3" id="KW-1185">Reference proteome</keyword>
<protein>
    <recommendedName>
        <fullName evidence="1">F-box domain-containing protein</fullName>
    </recommendedName>
</protein>
<dbReference type="InterPro" id="IPR036047">
    <property type="entry name" value="F-box-like_dom_sf"/>
</dbReference>
<dbReference type="Pfam" id="PF00646">
    <property type="entry name" value="F-box"/>
    <property type="match status" value="1"/>
</dbReference>
<dbReference type="Pfam" id="PF07734">
    <property type="entry name" value="FBA_1"/>
    <property type="match status" value="1"/>
</dbReference>
<gene>
    <name evidence="2" type="ORF">R1sor_009518</name>
</gene>
<dbReference type="InterPro" id="IPR006527">
    <property type="entry name" value="F-box-assoc_dom_typ1"/>
</dbReference>
<reference evidence="2 3" key="1">
    <citation type="submission" date="2024-09" db="EMBL/GenBank/DDBJ databases">
        <title>Chromosome-scale assembly of Riccia sorocarpa.</title>
        <authorList>
            <person name="Paukszto L."/>
        </authorList>
    </citation>
    <scope>NUCLEOTIDE SEQUENCE [LARGE SCALE GENOMIC DNA]</scope>
    <source>
        <strain evidence="2">LP-2024</strain>
        <tissue evidence="2">Aerial parts of the thallus</tissue>
    </source>
</reference>
<dbReference type="PROSITE" id="PS50181">
    <property type="entry name" value="FBOX"/>
    <property type="match status" value="1"/>
</dbReference>
<dbReference type="InterPro" id="IPR015915">
    <property type="entry name" value="Kelch-typ_b-propeller"/>
</dbReference>
<name>A0ABD3HYX4_9MARC</name>
<dbReference type="Gene3D" id="1.20.1280.50">
    <property type="match status" value="1"/>
</dbReference>
<organism evidence="2 3">
    <name type="scientific">Riccia sorocarpa</name>
    <dbReference type="NCBI Taxonomy" id="122646"/>
    <lineage>
        <taxon>Eukaryota</taxon>
        <taxon>Viridiplantae</taxon>
        <taxon>Streptophyta</taxon>
        <taxon>Embryophyta</taxon>
        <taxon>Marchantiophyta</taxon>
        <taxon>Marchantiopsida</taxon>
        <taxon>Marchantiidae</taxon>
        <taxon>Marchantiales</taxon>
        <taxon>Ricciaceae</taxon>
        <taxon>Riccia</taxon>
    </lineage>
</organism>
<sequence length="411" mass="46703">METEDFDSTLWQQLPFELLENILTKLPVSTLLSFCQVCKQWKMLIQSTEFARRCGSIQPLAFFLHGGTATTASYLAVPNTKTNTWEKHTLNFGPDMVSVAAADQGLICFQTESKFFLDALFIYNPLRRQWRKLRIPEEDDDQFSPRFTLGTRKLVGLVVDQATGNYTLIVGFIKDENEEDEKPTRTLIYDSVSFTWTTISVCPVLPEDENVGSWDIWVPWECVRCGDKLYWLVDEDKELTGTAFRFIVKFDVKAGIWTVDEPHLPYPHFVGYAEDGPGIYVRPLSDLPEPYGQGESKSPPWNFHLASHGGTVYVILFDSFVSREAFSGYLPTKAVCVGEVWYVLFEYGGVSREGSGEKPLLVFGYNARRSVWGWLPELGFNSSCVGVVPEDYPPHSLPEFYTCTLSLRAFL</sequence>
<evidence type="ECO:0000259" key="1">
    <source>
        <dbReference type="PROSITE" id="PS50181"/>
    </source>
</evidence>
<feature type="domain" description="F-box" evidence="1">
    <location>
        <begin position="8"/>
        <end position="54"/>
    </location>
</feature>
<evidence type="ECO:0000313" key="2">
    <source>
        <dbReference type="EMBL" id="KAL3695442.1"/>
    </source>
</evidence>
<dbReference type="EMBL" id="JBJQOH010000002">
    <property type="protein sequence ID" value="KAL3695442.1"/>
    <property type="molecule type" value="Genomic_DNA"/>
</dbReference>
<accession>A0ABD3HYX4</accession>
<dbReference type="PANTHER" id="PTHR31672:SF2">
    <property type="entry name" value="F-BOX DOMAIN-CONTAINING PROTEIN"/>
    <property type="match status" value="1"/>
</dbReference>
<dbReference type="AlphaFoldDB" id="A0ABD3HYX4"/>